<feature type="transmembrane region" description="Helical" evidence="1">
    <location>
        <begin position="215"/>
        <end position="234"/>
    </location>
</feature>
<keyword evidence="3" id="KW-1185">Reference proteome</keyword>
<sequence length="407" mass="43756">MFPVRAHALSTERRDGVWPRVYRPSRGHRLLLGGLGALMLGAGVVCVGVALARGADDAVVMSAVAAGFALLGGFLVAAVRAERVVLFEDAIEFVELGRGRRRLRRDDIAGLRTVALQYGQQQLVFERRGAARKPVKVGFICERDEVLDAWLAALPDLDLADRLRAEAELLGAPALGRTEEERAGSLARARTIARAVTGLAIGAAAWGWLRPRPYPLAIAVLAAIPPVAVALLVAGRGRYSAEGRRNDVRPGLALPLILPGAVLALRALLDFHVLDHRPLLVWAGCATLLMAALVLVGEPSLRRRWPAALLLALLVGAHPWGALAEANVLLDGGEAQRFEATVVDKHVVSGKHTSYDLRLTPWGPVREEDTVEVDRALYEGTEVGDEVCVALKPGALGVRWFVVARCR</sequence>
<evidence type="ECO:0000256" key="1">
    <source>
        <dbReference type="SAM" id="Phobius"/>
    </source>
</evidence>
<dbReference type="AlphaFoldDB" id="A0A7I9VMA7"/>
<gene>
    <name evidence="2" type="ORF">AMYX_22730</name>
</gene>
<dbReference type="RefSeq" id="WP_176065192.1">
    <property type="nucleotide sequence ID" value="NZ_BJTG01000005.1"/>
</dbReference>
<reference evidence="3" key="1">
    <citation type="journal article" date="2020" name="Appl. Environ. Microbiol.">
        <title>Diazotrophic Anaeromyxobacter Isolates from Soils.</title>
        <authorList>
            <person name="Masuda Y."/>
            <person name="Yamanaka H."/>
            <person name="Xu Z.X."/>
            <person name="Shiratori Y."/>
            <person name="Aono T."/>
            <person name="Amachi S."/>
            <person name="Senoo K."/>
            <person name="Itoh H."/>
        </authorList>
    </citation>
    <scope>NUCLEOTIDE SEQUENCE [LARGE SCALE GENOMIC DNA]</scope>
    <source>
        <strain evidence="3">R267</strain>
    </source>
</reference>
<evidence type="ECO:0000313" key="2">
    <source>
        <dbReference type="EMBL" id="GEJ57532.1"/>
    </source>
</evidence>
<organism evidence="2 3">
    <name type="scientific">Anaeromyxobacter diazotrophicus</name>
    <dbReference type="NCBI Taxonomy" id="2590199"/>
    <lineage>
        <taxon>Bacteria</taxon>
        <taxon>Pseudomonadati</taxon>
        <taxon>Myxococcota</taxon>
        <taxon>Myxococcia</taxon>
        <taxon>Myxococcales</taxon>
        <taxon>Cystobacterineae</taxon>
        <taxon>Anaeromyxobacteraceae</taxon>
        <taxon>Anaeromyxobacter</taxon>
    </lineage>
</organism>
<feature type="transmembrane region" description="Helical" evidence="1">
    <location>
        <begin position="279"/>
        <end position="296"/>
    </location>
</feature>
<accession>A0A7I9VMA7</accession>
<feature type="transmembrane region" description="Helical" evidence="1">
    <location>
        <begin position="191"/>
        <end position="209"/>
    </location>
</feature>
<feature type="transmembrane region" description="Helical" evidence="1">
    <location>
        <begin position="254"/>
        <end position="273"/>
    </location>
</feature>
<keyword evidence="1" id="KW-0812">Transmembrane</keyword>
<keyword evidence="1" id="KW-0472">Membrane</keyword>
<feature type="transmembrane region" description="Helical" evidence="1">
    <location>
        <begin position="58"/>
        <end position="79"/>
    </location>
</feature>
<name>A0A7I9VMA7_9BACT</name>
<dbReference type="Proteomes" id="UP000503640">
    <property type="component" value="Unassembled WGS sequence"/>
</dbReference>
<proteinExistence type="predicted"/>
<dbReference type="EMBL" id="BJTG01000005">
    <property type="protein sequence ID" value="GEJ57532.1"/>
    <property type="molecule type" value="Genomic_DNA"/>
</dbReference>
<protein>
    <submittedName>
        <fullName evidence="2">Uncharacterized protein</fullName>
    </submittedName>
</protein>
<evidence type="ECO:0000313" key="3">
    <source>
        <dbReference type="Proteomes" id="UP000503640"/>
    </source>
</evidence>
<comment type="caution">
    <text evidence="2">The sequence shown here is derived from an EMBL/GenBank/DDBJ whole genome shotgun (WGS) entry which is preliminary data.</text>
</comment>
<keyword evidence="1" id="KW-1133">Transmembrane helix</keyword>
<feature type="transmembrane region" description="Helical" evidence="1">
    <location>
        <begin position="30"/>
        <end position="52"/>
    </location>
</feature>